<dbReference type="Pfam" id="PF07690">
    <property type="entry name" value="MFS_1"/>
    <property type="match status" value="1"/>
</dbReference>
<feature type="transmembrane region" description="Helical" evidence="3">
    <location>
        <begin position="248"/>
        <end position="272"/>
    </location>
</feature>
<feature type="compositionally biased region" description="Basic and acidic residues" evidence="2">
    <location>
        <begin position="546"/>
        <end position="555"/>
    </location>
</feature>
<accession>A0A8H6TK25</accession>
<dbReference type="InterPro" id="IPR036259">
    <property type="entry name" value="MFS_trans_sf"/>
</dbReference>
<dbReference type="PANTHER" id="PTHR42910:SF1">
    <property type="entry name" value="MAJOR FACILITATOR SUPERFAMILY (MFS) PROFILE DOMAIN-CONTAINING PROTEIN"/>
    <property type="match status" value="1"/>
</dbReference>
<keyword evidence="3" id="KW-0812">Transmembrane</keyword>
<dbReference type="OrthoDB" id="2105912at2759"/>
<dbReference type="Gene3D" id="1.20.1250.20">
    <property type="entry name" value="MFS general substrate transporter like domains"/>
    <property type="match status" value="1"/>
</dbReference>
<dbReference type="InterPro" id="IPR011701">
    <property type="entry name" value="MFS"/>
</dbReference>
<evidence type="ECO:0000256" key="1">
    <source>
        <dbReference type="ARBA" id="ARBA00004141"/>
    </source>
</evidence>
<feature type="transmembrane region" description="Helical" evidence="3">
    <location>
        <begin position="413"/>
        <end position="432"/>
    </location>
</feature>
<feature type="region of interest" description="Disordered" evidence="2">
    <location>
        <begin position="546"/>
        <end position="566"/>
    </location>
</feature>
<dbReference type="EMBL" id="JACAZE010000004">
    <property type="protein sequence ID" value="KAF7318589.1"/>
    <property type="molecule type" value="Genomic_DNA"/>
</dbReference>
<feature type="transmembrane region" description="Helical" evidence="3">
    <location>
        <begin position="325"/>
        <end position="352"/>
    </location>
</feature>
<dbReference type="Proteomes" id="UP000613580">
    <property type="component" value="Unassembled WGS sequence"/>
</dbReference>
<feature type="region of interest" description="Disordered" evidence="2">
    <location>
        <begin position="1"/>
        <end position="66"/>
    </location>
</feature>
<evidence type="ECO:0000313" key="6">
    <source>
        <dbReference type="Proteomes" id="UP000613580"/>
    </source>
</evidence>
<keyword evidence="6" id="KW-1185">Reference proteome</keyword>
<feature type="transmembrane region" description="Helical" evidence="3">
    <location>
        <begin position="158"/>
        <end position="178"/>
    </location>
</feature>
<feature type="transmembrane region" description="Helical" evidence="3">
    <location>
        <begin position="387"/>
        <end position="407"/>
    </location>
</feature>
<dbReference type="CDD" id="cd17324">
    <property type="entry name" value="MFS_NepI_like"/>
    <property type="match status" value="1"/>
</dbReference>
<name>A0A8H6TK25_MYCCL</name>
<dbReference type="InterPro" id="IPR020846">
    <property type="entry name" value="MFS_dom"/>
</dbReference>
<dbReference type="SUPFAM" id="SSF103473">
    <property type="entry name" value="MFS general substrate transporter"/>
    <property type="match status" value="1"/>
</dbReference>
<dbReference type="AlphaFoldDB" id="A0A8H6TK25"/>
<protein>
    <submittedName>
        <fullName evidence="5">MFS general substrate transporter</fullName>
    </submittedName>
</protein>
<dbReference type="PANTHER" id="PTHR42910">
    <property type="entry name" value="TRANSPORTER SCO4007-RELATED"/>
    <property type="match status" value="1"/>
</dbReference>
<feature type="transmembrane region" description="Helical" evidence="3">
    <location>
        <begin position="453"/>
        <end position="471"/>
    </location>
</feature>
<evidence type="ECO:0000256" key="2">
    <source>
        <dbReference type="SAM" id="MobiDB-lite"/>
    </source>
</evidence>
<feature type="transmembrane region" description="Helical" evidence="3">
    <location>
        <begin position="88"/>
        <end position="111"/>
    </location>
</feature>
<feature type="transmembrane region" description="Helical" evidence="3">
    <location>
        <begin position="278"/>
        <end position="297"/>
    </location>
</feature>
<evidence type="ECO:0000256" key="3">
    <source>
        <dbReference type="SAM" id="Phobius"/>
    </source>
</evidence>
<feature type="domain" description="Major facilitator superfamily (MFS) profile" evidence="4">
    <location>
        <begin position="87"/>
        <end position="505"/>
    </location>
</feature>
<feature type="transmembrane region" description="Helical" evidence="3">
    <location>
        <begin position="217"/>
        <end position="236"/>
    </location>
</feature>
<evidence type="ECO:0000259" key="4">
    <source>
        <dbReference type="PROSITE" id="PS50850"/>
    </source>
</evidence>
<keyword evidence="3" id="KW-0472">Membrane</keyword>
<sequence length="566" mass="60912">MSLDSVVPSESETKMVPAAAPADMILDSDSRLPSATPTLHDSDVDSPPQNPDSKGKGKATSTPTPRYIGDLGFVPIPRRLRHDPERPFEFTWVLNVLFGFGATFTVANLYYCQPLLIQLAQAFGVSYSRVGKCVALNQHLHCEQNLTTPAHYDSIPTLLQAGYALRSFLLYATGILFISPLGDLVRRRGLILLLVILSTALTIGLAVTSSLVVFEALSFLVGLVTVTPQIMIPLAADLAPPERRASALSVVISGLAFGILIARVIAGIIAEFTSWRVVYYFAIGIQLFVLSAGYLLVPDYPAKNPDLSYFGILKSLAKFAFTEPLLIQGCLVNFASSACFTNFWVTLTFLLGGAPYNYSTLVIGLFGIVGIFGVACGPLAGRLIDRLVPWYASLVCAAILVGVQAIQTGAGDKSAAVIVVVIMGTDVFRQALQTSLASAIFGIDAKARARINAVFILSLFLGQITGTSAGTQVYTRYGWRASAALNMGFYAWGVLVQFARGPRVGRYTWIGWEGGFGGARREQVAPVVEGDVEKGIVVPVREREKIEVEEPKQDSDDLGSIEDADK</sequence>
<feature type="compositionally biased region" description="Acidic residues" evidence="2">
    <location>
        <begin position="556"/>
        <end position="566"/>
    </location>
</feature>
<feature type="transmembrane region" description="Helical" evidence="3">
    <location>
        <begin position="477"/>
        <end position="499"/>
    </location>
</feature>
<gene>
    <name evidence="5" type="ORF">HMN09_00369400</name>
</gene>
<keyword evidence="3" id="KW-1133">Transmembrane helix</keyword>
<organism evidence="5 6">
    <name type="scientific">Mycena chlorophos</name>
    <name type="common">Agaric fungus</name>
    <name type="synonym">Agaricus chlorophos</name>
    <dbReference type="NCBI Taxonomy" id="658473"/>
    <lineage>
        <taxon>Eukaryota</taxon>
        <taxon>Fungi</taxon>
        <taxon>Dikarya</taxon>
        <taxon>Basidiomycota</taxon>
        <taxon>Agaricomycotina</taxon>
        <taxon>Agaricomycetes</taxon>
        <taxon>Agaricomycetidae</taxon>
        <taxon>Agaricales</taxon>
        <taxon>Marasmiineae</taxon>
        <taxon>Mycenaceae</taxon>
        <taxon>Mycena</taxon>
    </lineage>
</organism>
<feature type="transmembrane region" description="Helical" evidence="3">
    <location>
        <begin position="358"/>
        <end position="380"/>
    </location>
</feature>
<feature type="transmembrane region" description="Helical" evidence="3">
    <location>
        <begin position="190"/>
        <end position="211"/>
    </location>
</feature>
<proteinExistence type="predicted"/>
<dbReference type="PROSITE" id="PS50850">
    <property type="entry name" value="MFS"/>
    <property type="match status" value="1"/>
</dbReference>
<reference evidence="5" key="1">
    <citation type="submission" date="2020-05" db="EMBL/GenBank/DDBJ databases">
        <title>Mycena genomes resolve the evolution of fungal bioluminescence.</title>
        <authorList>
            <person name="Tsai I.J."/>
        </authorList>
    </citation>
    <scope>NUCLEOTIDE SEQUENCE</scope>
    <source>
        <strain evidence="5">110903Hualien_Pintung</strain>
    </source>
</reference>
<comment type="subcellular location">
    <subcellularLocation>
        <location evidence="1">Membrane</location>
        <topology evidence="1">Multi-pass membrane protein</topology>
    </subcellularLocation>
</comment>
<evidence type="ECO:0000313" key="5">
    <source>
        <dbReference type="EMBL" id="KAF7318589.1"/>
    </source>
</evidence>
<dbReference type="GO" id="GO:0022857">
    <property type="term" value="F:transmembrane transporter activity"/>
    <property type="evidence" value="ECO:0007669"/>
    <property type="project" value="InterPro"/>
</dbReference>
<dbReference type="GO" id="GO:0016020">
    <property type="term" value="C:membrane"/>
    <property type="evidence" value="ECO:0007669"/>
    <property type="project" value="UniProtKB-SubCell"/>
</dbReference>
<comment type="caution">
    <text evidence="5">The sequence shown here is derived from an EMBL/GenBank/DDBJ whole genome shotgun (WGS) entry which is preliminary data.</text>
</comment>